<feature type="coiled-coil region" evidence="1">
    <location>
        <begin position="554"/>
        <end position="616"/>
    </location>
</feature>
<accession>A0ABV4CXI4</accession>
<comment type="caution">
    <text evidence="3">The sequence shown here is derived from an EMBL/GenBank/DDBJ whole genome shotgun (WGS) entry which is preliminary data.</text>
</comment>
<evidence type="ECO:0000256" key="2">
    <source>
        <dbReference type="SAM" id="MobiDB-lite"/>
    </source>
</evidence>
<gene>
    <name evidence="3" type="ORF">AAK873_10920</name>
</gene>
<proteinExistence type="predicted"/>
<dbReference type="InterPro" id="IPR007139">
    <property type="entry name" value="DUF349"/>
</dbReference>
<evidence type="ECO:0000313" key="3">
    <source>
        <dbReference type="EMBL" id="MEY8246123.1"/>
    </source>
</evidence>
<sequence>MELREQSQPVDNTDQDLTLNEGAPEASAEVEESITVESVDTEDAEAVEEADKQLTKEEILSTLEAIGSREGSEIVREEVTRLKQYFYAIRKTELAAEKQAFLERGNEEAAFAPLHNADEERMHQLLDVIKAKKAGYLAEIEAQQKANLEKKLAIIDELGKMAEDTDNVNRLFPRFRELSQEFKDTGDVPPTDTTDLYRNYSAAVERFYDQLKINKDLRDYDFKKNLEQKTLLLSEAEKLAEEPDVILAFRRLQELHDKWRETGPVAKEIREEIWNKFKDASATVNKRYQAFFEERKARERENEEKKTAICEHIEALDFDNLKSVSGWDQMTKQILSAQEEWKKLGFASKKVNNTLFARFRETCDRFFAKKAEYFKNMRDTHAANLAKKEALCEKAESLKESSDWKKTADQLVALQKEWKTVGPVDKKHSDNVWQRFQEACDYFFDRRKKATSGVRKTEQANLKQKNEIIEKLKAITDDTDRTEAVALVRSLIAEWQNTGHVPFKDKDKVYDAYKAVLDSLYDRFDIKETKANMSNFAQSINDIGNDENRLYRERERLVRTFEAKRNELKTYENNMGFFNVKSKDGNSLLRDMERKIQRIKDDLATLEEKIKLIDSKL</sequence>
<dbReference type="RefSeq" id="WP_369863691.1">
    <property type="nucleotide sequence ID" value="NZ_JBCLPP010000033.1"/>
</dbReference>
<feature type="region of interest" description="Disordered" evidence="2">
    <location>
        <begin position="1"/>
        <end position="44"/>
    </location>
</feature>
<reference evidence="3 4" key="1">
    <citation type="submission" date="2024-03" db="EMBL/GenBank/DDBJ databases">
        <title>Mouse gut bacterial collection (mGBC) of GemPharmatech.</title>
        <authorList>
            <person name="He Y."/>
            <person name="Dong L."/>
            <person name="Wu D."/>
            <person name="Gao X."/>
            <person name="Lin Z."/>
        </authorList>
    </citation>
    <scope>NUCLEOTIDE SEQUENCE [LARGE SCALE GENOMIC DNA]</scope>
    <source>
        <strain evidence="3 4">54-13</strain>
    </source>
</reference>
<dbReference type="Pfam" id="PF03993">
    <property type="entry name" value="DUF349"/>
    <property type="match status" value="5"/>
</dbReference>
<organism evidence="3 4">
    <name type="scientific">Heminiphilus faecis</name>
    <dbReference type="NCBI Taxonomy" id="2601703"/>
    <lineage>
        <taxon>Bacteria</taxon>
        <taxon>Pseudomonadati</taxon>
        <taxon>Bacteroidota</taxon>
        <taxon>Bacteroidia</taxon>
        <taxon>Bacteroidales</taxon>
        <taxon>Muribaculaceae</taxon>
        <taxon>Heminiphilus</taxon>
    </lineage>
</organism>
<keyword evidence="1" id="KW-0175">Coiled coil</keyword>
<evidence type="ECO:0000256" key="1">
    <source>
        <dbReference type="SAM" id="Coils"/>
    </source>
</evidence>
<name>A0ABV4CXI4_9BACT</name>
<keyword evidence="4" id="KW-1185">Reference proteome</keyword>
<evidence type="ECO:0000313" key="4">
    <source>
        <dbReference type="Proteomes" id="UP001565200"/>
    </source>
</evidence>
<feature type="compositionally biased region" description="Polar residues" evidence="2">
    <location>
        <begin position="1"/>
        <end position="18"/>
    </location>
</feature>
<dbReference type="Proteomes" id="UP001565200">
    <property type="component" value="Unassembled WGS sequence"/>
</dbReference>
<dbReference type="EMBL" id="JBCLPP010000033">
    <property type="protein sequence ID" value="MEY8246123.1"/>
    <property type="molecule type" value="Genomic_DNA"/>
</dbReference>
<feature type="compositionally biased region" description="Acidic residues" evidence="2">
    <location>
        <begin position="28"/>
        <end position="44"/>
    </location>
</feature>
<protein>
    <submittedName>
        <fullName evidence="3">DUF349 domain-containing protein</fullName>
    </submittedName>
</protein>